<dbReference type="SUPFAM" id="SSF52096">
    <property type="entry name" value="ClpP/crotonase"/>
    <property type="match status" value="1"/>
</dbReference>
<feature type="chain" id="PRO_5041358790" evidence="1">
    <location>
        <begin position="21"/>
        <end position="230"/>
    </location>
</feature>
<evidence type="ECO:0000256" key="1">
    <source>
        <dbReference type="SAM" id="SignalP"/>
    </source>
</evidence>
<dbReference type="AlphaFoldDB" id="A0AA42GT61"/>
<dbReference type="InterPro" id="IPR029045">
    <property type="entry name" value="ClpP/crotonase-like_dom_sf"/>
</dbReference>
<organism evidence="2 3">
    <name type="scientific">Brucella intermedia GD04153</name>
    <dbReference type="NCBI Taxonomy" id="2975438"/>
    <lineage>
        <taxon>Bacteria</taxon>
        <taxon>Pseudomonadati</taxon>
        <taxon>Pseudomonadota</taxon>
        <taxon>Alphaproteobacteria</taxon>
        <taxon>Hyphomicrobiales</taxon>
        <taxon>Brucellaceae</taxon>
        <taxon>Brucella/Ochrobactrum group</taxon>
        <taxon>Brucella</taxon>
    </lineage>
</organism>
<proteinExistence type="predicted"/>
<dbReference type="EMBL" id="JAODYY010000001">
    <property type="protein sequence ID" value="MDH0122521.1"/>
    <property type="molecule type" value="Genomic_DNA"/>
</dbReference>
<reference evidence="2" key="1">
    <citation type="submission" date="2022-09" db="EMBL/GenBank/DDBJ databases">
        <title>Intensive care unit water sources are persistently colonized with multi-drug resistant bacteria and are the site of extensive horizontal gene transfer of antibiotic resistance genes.</title>
        <authorList>
            <person name="Diorio-Toth L."/>
        </authorList>
    </citation>
    <scope>NUCLEOTIDE SEQUENCE</scope>
    <source>
        <strain evidence="2">GD04153</strain>
    </source>
</reference>
<keyword evidence="1" id="KW-0732">Signal</keyword>
<feature type="signal peptide" evidence="1">
    <location>
        <begin position="1"/>
        <end position="20"/>
    </location>
</feature>
<dbReference type="Proteomes" id="UP001158087">
    <property type="component" value="Unassembled WGS sequence"/>
</dbReference>
<evidence type="ECO:0000313" key="2">
    <source>
        <dbReference type="EMBL" id="MDH0122521.1"/>
    </source>
</evidence>
<comment type="caution">
    <text evidence="2">The sequence shown here is derived from an EMBL/GenBank/DDBJ whole genome shotgun (WGS) entry which is preliminary data.</text>
</comment>
<protein>
    <submittedName>
        <fullName evidence="2">Uncharacterized protein</fullName>
    </submittedName>
</protein>
<sequence length="230" mass="26007">MKKEIILFFVIYTSSSFSTAAMTTDNSGTSSTATVIKQGKEIHYTGWLNQASFEKLKKLYDPSITTLVIDSRGGPVDTGMDLGEFIHKKGMDVHIKRHCFSSCANYVFPAGKIKYLDKDSQLGWHGSAFQIVSDVLEKAPAADKAKLYRALTEERAREFSFYSSLGVEPMMPLYGLDRLDHEYKDCKGWTYSLKAMKQLNIHNIVLADKIWKPQDTFQNQCIFSIDSVTQ</sequence>
<gene>
    <name evidence="2" type="ORF">N7376_00750</name>
</gene>
<name>A0AA42GT61_9HYPH</name>
<accession>A0AA42GT61</accession>
<evidence type="ECO:0000313" key="3">
    <source>
        <dbReference type="Proteomes" id="UP001158087"/>
    </source>
</evidence>